<dbReference type="GeneID" id="87936549"/>
<dbReference type="EMBL" id="CP137305">
    <property type="protein sequence ID" value="WQF75032.1"/>
    <property type="molecule type" value="Genomic_DNA"/>
</dbReference>
<gene>
    <name evidence="2" type="ORF">CDEST_00046</name>
</gene>
<accession>A0AAX4HW93</accession>
<protein>
    <submittedName>
        <fullName evidence="2">Uncharacterized protein</fullName>
    </submittedName>
</protein>
<dbReference type="RefSeq" id="XP_062772256.1">
    <property type="nucleotide sequence ID" value="XM_062916205.1"/>
</dbReference>
<evidence type="ECO:0000313" key="3">
    <source>
        <dbReference type="Proteomes" id="UP001322277"/>
    </source>
</evidence>
<name>A0AAX4HW93_9PEZI</name>
<evidence type="ECO:0000313" key="2">
    <source>
        <dbReference type="EMBL" id="WQF75032.1"/>
    </source>
</evidence>
<dbReference type="KEGG" id="cdet:87936549"/>
<keyword evidence="3" id="KW-1185">Reference proteome</keyword>
<reference evidence="3" key="1">
    <citation type="journal article" date="2023" name="bioRxiv">
        <title>Complete genome of the Medicago anthracnose fungus, Colletotrichum destructivum, reveals a mini-chromosome-like region within a core chromosome.</title>
        <authorList>
            <person name="Lapalu N."/>
            <person name="Simon A."/>
            <person name="Lu A."/>
            <person name="Plaumann P.-L."/>
            <person name="Amselem J."/>
            <person name="Pigne S."/>
            <person name="Auger A."/>
            <person name="Koch C."/>
            <person name="Dallery J.-F."/>
            <person name="O'Connell R.J."/>
        </authorList>
    </citation>
    <scope>NUCLEOTIDE SEQUENCE [LARGE SCALE GENOMIC DNA]</scope>
    <source>
        <strain evidence="3">CBS 520.97</strain>
    </source>
</reference>
<dbReference type="Proteomes" id="UP001322277">
    <property type="component" value="Chromosome 1"/>
</dbReference>
<evidence type="ECO:0000256" key="1">
    <source>
        <dbReference type="SAM" id="MobiDB-lite"/>
    </source>
</evidence>
<proteinExistence type="predicted"/>
<sequence length="153" mass="16243">MGLPSDSARRRRTVAAGVFHGHGAPGAVPVPVPRRPGTGRRSRVPMVVEHCSSRILSVLGGKALAIHAIKDSHLDGNRTHVAGVWLRNIKVSAPAVWRHPLTPFAIDRFRRHTTAAAPPRSPPGPGCRLTAVPASTLARTLTPLPCCSTASWS</sequence>
<feature type="region of interest" description="Disordered" evidence="1">
    <location>
        <begin position="19"/>
        <end position="43"/>
    </location>
</feature>
<organism evidence="2 3">
    <name type="scientific">Colletotrichum destructivum</name>
    <dbReference type="NCBI Taxonomy" id="34406"/>
    <lineage>
        <taxon>Eukaryota</taxon>
        <taxon>Fungi</taxon>
        <taxon>Dikarya</taxon>
        <taxon>Ascomycota</taxon>
        <taxon>Pezizomycotina</taxon>
        <taxon>Sordariomycetes</taxon>
        <taxon>Hypocreomycetidae</taxon>
        <taxon>Glomerellales</taxon>
        <taxon>Glomerellaceae</taxon>
        <taxon>Colletotrichum</taxon>
        <taxon>Colletotrichum destructivum species complex</taxon>
    </lineage>
</organism>
<dbReference type="AlphaFoldDB" id="A0AAX4HW93"/>